<dbReference type="KEGG" id="kko:Kkor_1858"/>
<dbReference type="EMBL" id="CP001707">
    <property type="protein sequence ID" value="ACV27270.1"/>
    <property type="molecule type" value="Genomic_DNA"/>
</dbReference>
<protein>
    <submittedName>
        <fullName evidence="2">Uncharacterized protein</fullName>
    </submittedName>
</protein>
<dbReference type="eggNOG" id="ENOG5032YSV">
    <property type="taxonomic scope" value="Bacteria"/>
</dbReference>
<gene>
    <name evidence="2" type="ordered locus">Kkor_1858</name>
</gene>
<dbReference type="Proteomes" id="UP000001231">
    <property type="component" value="Chromosome"/>
</dbReference>
<name>C7R5U6_KANKD</name>
<evidence type="ECO:0000313" key="2">
    <source>
        <dbReference type="EMBL" id="ACV27270.1"/>
    </source>
</evidence>
<reference evidence="2 3" key="1">
    <citation type="journal article" date="2009" name="Stand. Genomic Sci.">
        <title>Complete genome sequence of Kangiella koreensis type strain (SW-125).</title>
        <authorList>
            <person name="Han C."/>
            <person name="Sikorski J."/>
            <person name="Lapidus A."/>
            <person name="Nolan M."/>
            <person name="Glavina Del Rio T."/>
            <person name="Tice H."/>
            <person name="Cheng J.F."/>
            <person name="Lucas S."/>
            <person name="Chen F."/>
            <person name="Copeland A."/>
            <person name="Ivanova N."/>
            <person name="Mavromatis K."/>
            <person name="Ovchinnikova G."/>
            <person name="Pati A."/>
            <person name="Bruce D."/>
            <person name="Goodwin L."/>
            <person name="Pitluck S."/>
            <person name="Chen A."/>
            <person name="Palaniappan K."/>
            <person name="Land M."/>
            <person name="Hauser L."/>
            <person name="Chang Y.J."/>
            <person name="Jeffries C.D."/>
            <person name="Chain P."/>
            <person name="Saunders E."/>
            <person name="Brettin T."/>
            <person name="Goker M."/>
            <person name="Tindall B.J."/>
            <person name="Bristow J."/>
            <person name="Eisen J.A."/>
            <person name="Markowitz V."/>
            <person name="Hugenholtz P."/>
            <person name="Kyrpides N.C."/>
            <person name="Klenk H.P."/>
            <person name="Detter J.C."/>
        </authorList>
    </citation>
    <scope>NUCLEOTIDE SEQUENCE [LARGE SCALE GENOMIC DNA]</scope>
    <source>
        <strain evidence="3">DSM 16069 / KCTC 12182 / SW-125</strain>
    </source>
</reference>
<keyword evidence="1" id="KW-0472">Membrane</keyword>
<keyword evidence="1" id="KW-0812">Transmembrane</keyword>
<evidence type="ECO:0000313" key="3">
    <source>
        <dbReference type="Proteomes" id="UP000001231"/>
    </source>
</evidence>
<evidence type="ECO:0000256" key="1">
    <source>
        <dbReference type="SAM" id="Phobius"/>
    </source>
</evidence>
<keyword evidence="1" id="KW-1133">Transmembrane helix</keyword>
<proteinExistence type="predicted"/>
<accession>C7R5U6</accession>
<feature type="transmembrane region" description="Helical" evidence="1">
    <location>
        <begin position="39"/>
        <end position="59"/>
    </location>
</feature>
<dbReference type="OrthoDB" id="9813621at2"/>
<dbReference type="STRING" id="523791.Kkor_1858"/>
<dbReference type="InParanoid" id="C7R5U6"/>
<dbReference type="RefSeq" id="WP_015780875.1">
    <property type="nucleotide sequence ID" value="NC_013166.1"/>
</dbReference>
<organism evidence="2 3">
    <name type="scientific">Kangiella koreensis (strain DSM 16069 / JCM 12317 / KCTC 12182 / SW-125)</name>
    <dbReference type="NCBI Taxonomy" id="523791"/>
    <lineage>
        <taxon>Bacteria</taxon>
        <taxon>Pseudomonadati</taxon>
        <taxon>Pseudomonadota</taxon>
        <taxon>Gammaproteobacteria</taxon>
        <taxon>Kangiellales</taxon>
        <taxon>Kangiellaceae</taxon>
        <taxon>Kangiella</taxon>
    </lineage>
</organism>
<dbReference type="AlphaFoldDB" id="C7R5U6"/>
<dbReference type="HOGENOM" id="CLU_180763_0_0_6"/>
<feature type="transmembrane region" description="Helical" evidence="1">
    <location>
        <begin position="66"/>
        <end position="88"/>
    </location>
</feature>
<keyword evidence="3" id="KW-1185">Reference proteome</keyword>
<feature type="transmembrane region" description="Helical" evidence="1">
    <location>
        <begin position="7"/>
        <end position="27"/>
    </location>
</feature>
<sequence>MNTKTIQITYWIIAALLMMSAVIANQFSDEFSWDKFDFLVLGIMLLGAGFAVELVLRFAKKPQYRLGLFIIIAAAFLLIWAELAVGIFS</sequence>